<dbReference type="EMBL" id="JBHSNF010000001">
    <property type="protein sequence ID" value="MFC5525643.1"/>
    <property type="molecule type" value="Genomic_DNA"/>
</dbReference>
<reference evidence="4" key="1">
    <citation type="journal article" date="2019" name="Int. J. Syst. Evol. Microbiol.">
        <title>The Global Catalogue of Microorganisms (GCM) 10K type strain sequencing project: providing services to taxonomists for standard genome sequencing and annotation.</title>
        <authorList>
            <consortium name="The Broad Institute Genomics Platform"/>
            <consortium name="The Broad Institute Genome Sequencing Center for Infectious Disease"/>
            <person name="Wu L."/>
            <person name="Ma J."/>
        </authorList>
    </citation>
    <scope>NUCLEOTIDE SEQUENCE [LARGE SCALE GENOMIC DNA]</scope>
    <source>
        <strain evidence="4">CGMCC 1.16619</strain>
    </source>
</reference>
<feature type="region of interest" description="Disordered" evidence="1">
    <location>
        <begin position="444"/>
        <end position="467"/>
    </location>
</feature>
<accession>A0ABW0QLI7</accession>
<dbReference type="RefSeq" id="WP_377318922.1">
    <property type="nucleotide sequence ID" value="NZ_JBHSNF010000001.1"/>
</dbReference>
<dbReference type="Proteomes" id="UP001596114">
    <property type="component" value="Unassembled WGS sequence"/>
</dbReference>
<gene>
    <name evidence="3" type="ORF">ACFPPA_07785</name>
</gene>
<feature type="chain" id="PRO_5046517719" evidence="2">
    <location>
        <begin position="24"/>
        <end position="487"/>
    </location>
</feature>
<evidence type="ECO:0000256" key="1">
    <source>
        <dbReference type="SAM" id="MobiDB-lite"/>
    </source>
</evidence>
<protein>
    <submittedName>
        <fullName evidence="3">Uncharacterized protein</fullName>
    </submittedName>
</protein>
<name>A0ABW0QLI7_9GAMM</name>
<organism evidence="3 4">
    <name type="scientific">Rhodanobacter ginsengisoli</name>
    <dbReference type="NCBI Taxonomy" id="418646"/>
    <lineage>
        <taxon>Bacteria</taxon>
        <taxon>Pseudomonadati</taxon>
        <taxon>Pseudomonadota</taxon>
        <taxon>Gammaproteobacteria</taxon>
        <taxon>Lysobacterales</taxon>
        <taxon>Rhodanobacteraceae</taxon>
        <taxon>Rhodanobacter</taxon>
    </lineage>
</organism>
<feature type="compositionally biased region" description="Low complexity" evidence="1">
    <location>
        <begin position="446"/>
        <end position="455"/>
    </location>
</feature>
<feature type="signal peptide" evidence="2">
    <location>
        <begin position="1"/>
        <end position="23"/>
    </location>
</feature>
<keyword evidence="4" id="KW-1185">Reference proteome</keyword>
<proteinExistence type="predicted"/>
<comment type="caution">
    <text evidence="3">The sequence shown here is derived from an EMBL/GenBank/DDBJ whole genome shotgun (WGS) entry which is preliminary data.</text>
</comment>
<sequence length="487" mass="54248">MPTFRRWITLGCTLLAGVVAAQAQTASQWQARQVEAARKSEAIMHDADKHRGLLAQYQVMRYAFAGDKDPAFRLIFGQYVSWYQTFIGDYPDASSSFSIKQLPLPGDHPSPLSDPDYTARPALEAIPELARNYQSVFFNEAHNVPLTRTLTVQLLSKLRAEGFNYFAAETLYQTDTKLASRGYPVKDSGFYTEEPICAEMVRTALKLGFKVIAYEALSNATGNAREAEQARNIYRQVFQKDPSARLVVDAGYAHIQESGIYLGGSSMAEHLHKLTGIDPLTVEQTVLFPHQSAADDYPYYTAVMQKLQPAVPIVFMNKAGKPWALRDGYDVSVFFPPQQFHRERPTWLTLGGLRKRYFVSGQRCNHTFPCLVEARYADEGADAIPADRMALDPVPLDAVTSEKVSNGFIMPVSELYLRPGKYRLTYSDQDAQLLFQQEITVPENGAAASPDDSPATAKTAKDLSRPCVPPVTLPGKFQGRVSDCMTR</sequence>
<evidence type="ECO:0000313" key="3">
    <source>
        <dbReference type="EMBL" id="MFC5525643.1"/>
    </source>
</evidence>
<keyword evidence="2" id="KW-0732">Signal</keyword>
<evidence type="ECO:0000313" key="4">
    <source>
        <dbReference type="Proteomes" id="UP001596114"/>
    </source>
</evidence>
<evidence type="ECO:0000256" key="2">
    <source>
        <dbReference type="SAM" id="SignalP"/>
    </source>
</evidence>